<evidence type="ECO:0000313" key="2">
    <source>
        <dbReference type="Proteomes" id="UP000299102"/>
    </source>
</evidence>
<dbReference type="AlphaFoldDB" id="A0A4C2A769"/>
<dbReference type="Proteomes" id="UP000299102">
    <property type="component" value="Unassembled WGS sequence"/>
</dbReference>
<name>A0A4C2A769_EUMVA</name>
<accession>A0A4C2A769</accession>
<gene>
    <name evidence="1" type="ORF">EVAR_88109_1</name>
</gene>
<keyword evidence="2" id="KW-1185">Reference proteome</keyword>
<sequence length="87" mass="9694">MAAAPKVVCGRCLSSDGVEERSLVPALARTLSYESCFFVRAADAHRFIRLFFFEEVPNAETKQALVTRLRAKRGLRMRSNADTTNAT</sequence>
<organism evidence="1 2">
    <name type="scientific">Eumeta variegata</name>
    <name type="common">Bagworm moth</name>
    <name type="synonym">Eumeta japonica</name>
    <dbReference type="NCBI Taxonomy" id="151549"/>
    <lineage>
        <taxon>Eukaryota</taxon>
        <taxon>Metazoa</taxon>
        <taxon>Ecdysozoa</taxon>
        <taxon>Arthropoda</taxon>
        <taxon>Hexapoda</taxon>
        <taxon>Insecta</taxon>
        <taxon>Pterygota</taxon>
        <taxon>Neoptera</taxon>
        <taxon>Endopterygota</taxon>
        <taxon>Lepidoptera</taxon>
        <taxon>Glossata</taxon>
        <taxon>Ditrysia</taxon>
        <taxon>Tineoidea</taxon>
        <taxon>Psychidae</taxon>
        <taxon>Oiketicinae</taxon>
        <taxon>Eumeta</taxon>
    </lineage>
</organism>
<comment type="caution">
    <text evidence="1">The sequence shown here is derived from an EMBL/GenBank/DDBJ whole genome shotgun (WGS) entry which is preliminary data.</text>
</comment>
<dbReference type="EMBL" id="BGZK01002541">
    <property type="protein sequence ID" value="GBP94727.1"/>
    <property type="molecule type" value="Genomic_DNA"/>
</dbReference>
<evidence type="ECO:0000313" key="1">
    <source>
        <dbReference type="EMBL" id="GBP94727.1"/>
    </source>
</evidence>
<reference evidence="1 2" key="1">
    <citation type="journal article" date="2019" name="Commun. Biol.">
        <title>The bagworm genome reveals a unique fibroin gene that provides high tensile strength.</title>
        <authorList>
            <person name="Kono N."/>
            <person name="Nakamura H."/>
            <person name="Ohtoshi R."/>
            <person name="Tomita M."/>
            <person name="Numata K."/>
            <person name="Arakawa K."/>
        </authorList>
    </citation>
    <scope>NUCLEOTIDE SEQUENCE [LARGE SCALE GENOMIC DNA]</scope>
</reference>
<protein>
    <submittedName>
        <fullName evidence="1">Uncharacterized protein</fullName>
    </submittedName>
</protein>
<proteinExistence type="predicted"/>